<keyword evidence="2" id="KW-0378">Hydrolase</keyword>
<dbReference type="InterPro" id="IPR040449">
    <property type="entry name" value="Peptidase_S66_N"/>
</dbReference>
<feature type="domain" description="LD-carboxypeptidase N-terminal" evidence="3">
    <location>
        <begin position="21"/>
        <end position="140"/>
    </location>
</feature>
<dbReference type="SUPFAM" id="SSF141986">
    <property type="entry name" value="LD-carboxypeptidase A C-terminal domain-like"/>
    <property type="match status" value="1"/>
</dbReference>
<evidence type="ECO:0000313" key="6">
    <source>
        <dbReference type="Proteomes" id="UP001369958"/>
    </source>
</evidence>
<dbReference type="CDD" id="cd07062">
    <property type="entry name" value="Peptidase_S66_mccF_like"/>
    <property type="match status" value="1"/>
</dbReference>
<sequence length="346" mass="37117">MTLNWPTPLVIPPRLSPGDTIAIVSPSWGGPSVFPHRYEAGLSCLRERFGFEIVEMPHARADADWLAANPSARADDIMAAFSDPGIKGVFASIGGDDAVRLEPFLDLAVVAANPKLLIGYSDTTAIHFACLRAGLQSLYGPSVMSGFAENDGISPTTEASFRAVAMEGSAHALLWSTEGWTDQLLDWSDPQNQIRPRERHPSSGPWILRGSGMVSGRLIGGCFEVLEMLKATPWWPPLDYWNGAVLFLESSEEAPGADHVTRWMRNLAAQGILDRINGVLLSRPAGMDGAGQAAQEAAVLGALDERGLKDMPVIGNLDFGHTDPIVTLPYGGTASIDCDTGEIRLT</sequence>
<dbReference type="PANTHER" id="PTHR30237">
    <property type="entry name" value="MURAMOYLTETRAPEPTIDE CARBOXYPEPTIDASE"/>
    <property type="match status" value="1"/>
</dbReference>
<comment type="similarity">
    <text evidence="1">Belongs to the peptidase S66 family.</text>
</comment>
<dbReference type="RefSeq" id="WP_338609413.1">
    <property type="nucleotide sequence ID" value="NZ_CP146275.1"/>
</dbReference>
<evidence type="ECO:0000259" key="3">
    <source>
        <dbReference type="Pfam" id="PF02016"/>
    </source>
</evidence>
<dbReference type="InterPro" id="IPR027478">
    <property type="entry name" value="LdcA_N"/>
</dbReference>
<evidence type="ECO:0000313" key="5">
    <source>
        <dbReference type="EMBL" id="WWT33722.1"/>
    </source>
</evidence>
<dbReference type="PIRSF" id="PIRSF028757">
    <property type="entry name" value="LD-carboxypeptidase"/>
    <property type="match status" value="1"/>
</dbReference>
<proteinExistence type="inferred from homology"/>
<dbReference type="InterPro" id="IPR003507">
    <property type="entry name" value="S66_fam"/>
</dbReference>
<keyword evidence="6" id="KW-1185">Reference proteome</keyword>
<dbReference type="Pfam" id="PF17676">
    <property type="entry name" value="Peptidase_S66C"/>
    <property type="match status" value="1"/>
</dbReference>
<name>A0ABZ2I1P4_9HYPH</name>
<feature type="domain" description="LD-carboxypeptidase C-terminal" evidence="4">
    <location>
        <begin position="215"/>
        <end position="336"/>
    </location>
</feature>
<dbReference type="Gene3D" id="3.40.50.10740">
    <property type="entry name" value="Class I glutamine amidotransferase-like"/>
    <property type="match status" value="1"/>
</dbReference>
<reference evidence="5 6" key="1">
    <citation type="submission" date="2024-02" db="EMBL/GenBank/DDBJ databases">
        <title>Complete genome sequence of Pelagibacterium nitratireducens ZH15.</title>
        <authorList>
            <person name="Zhao L.H."/>
        </authorList>
    </citation>
    <scope>NUCLEOTIDE SEQUENCE [LARGE SCALE GENOMIC DNA]</scope>
    <source>
        <strain evidence="5 6">ZH15</strain>
    </source>
</reference>
<evidence type="ECO:0000256" key="2">
    <source>
        <dbReference type="ARBA" id="ARBA00022801"/>
    </source>
</evidence>
<dbReference type="Pfam" id="PF02016">
    <property type="entry name" value="Peptidase_S66"/>
    <property type="match status" value="1"/>
</dbReference>
<protein>
    <submittedName>
        <fullName evidence="5">S66 peptidase family protein</fullName>
    </submittedName>
</protein>
<evidence type="ECO:0000256" key="1">
    <source>
        <dbReference type="ARBA" id="ARBA00010233"/>
    </source>
</evidence>
<dbReference type="Gene3D" id="3.50.30.60">
    <property type="entry name" value="LD-carboxypeptidase A C-terminal domain-like"/>
    <property type="match status" value="1"/>
</dbReference>
<dbReference type="SUPFAM" id="SSF52317">
    <property type="entry name" value="Class I glutamine amidotransferase-like"/>
    <property type="match status" value="1"/>
</dbReference>
<dbReference type="InterPro" id="IPR029062">
    <property type="entry name" value="Class_I_gatase-like"/>
</dbReference>
<organism evidence="5 6">
    <name type="scientific">Pelagibacterium nitratireducens</name>
    <dbReference type="NCBI Taxonomy" id="1046114"/>
    <lineage>
        <taxon>Bacteria</taxon>
        <taxon>Pseudomonadati</taxon>
        <taxon>Pseudomonadota</taxon>
        <taxon>Alphaproteobacteria</taxon>
        <taxon>Hyphomicrobiales</taxon>
        <taxon>Devosiaceae</taxon>
        <taxon>Pelagibacterium</taxon>
    </lineage>
</organism>
<dbReference type="InterPro" id="IPR040921">
    <property type="entry name" value="Peptidase_S66C"/>
</dbReference>
<gene>
    <name evidence="5" type="ORF">V6617_04470</name>
</gene>
<dbReference type="PANTHER" id="PTHR30237:SF4">
    <property type="entry name" value="LD-CARBOXYPEPTIDASE C-TERMINAL DOMAIN-CONTAINING PROTEIN"/>
    <property type="match status" value="1"/>
</dbReference>
<accession>A0ABZ2I1P4</accession>
<dbReference type="Proteomes" id="UP001369958">
    <property type="component" value="Chromosome"/>
</dbReference>
<evidence type="ECO:0000259" key="4">
    <source>
        <dbReference type="Pfam" id="PF17676"/>
    </source>
</evidence>
<dbReference type="InterPro" id="IPR027461">
    <property type="entry name" value="Carboxypeptidase_A_C_sf"/>
</dbReference>
<dbReference type="EMBL" id="CP146275">
    <property type="protein sequence ID" value="WWT33722.1"/>
    <property type="molecule type" value="Genomic_DNA"/>
</dbReference>